<dbReference type="Pfam" id="PF02627">
    <property type="entry name" value="CMD"/>
    <property type="match status" value="1"/>
</dbReference>
<organism evidence="2 3">
    <name type="scientific">Polymorphospora lycopeni</name>
    <dbReference type="NCBI Taxonomy" id="3140240"/>
    <lineage>
        <taxon>Bacteria</taxon>
        <taxon>Bacillati</taxon>
        <taxon>Actinomycetota</taxon>
        <taxon>Actinomycetes</taxon>
        <taxon>Micromonosporales</taxon>
        <taxon>Micromonosporaceae</taxon>
        <taxon>Polymorphospora</taxon>
    </lineage>
</organism>
<dbReference type="InterPro" id="IPR003779">
    <property type="entry name" value="CMD-like"/>
</dbReference>
<dbReference type="Gene3D" id="1.20.1290.10">
    <property type="entry name" value="AhpD-like"/>
    <property type="match status" value="1"/>
</dbReference>
<protein>
    <submittedName>
        <fullName evidence="2">Carboxymuconolactone decarboxylase family protein</fullName>
    </submittedName>
</protein>
<feature type="non-terminal residue" evidence="2">
    <location>
        <position position="347"/>
    </location>
</feature>
<dbReference type="SUPFAM" id="SSF69118">
    <property type="entry name" value="AhpD-like"/>
    <property type="match status" value="1"/>
</dbReference>
<keyword evidence="3" id="KW-1185">Reference proteome</keyword>
<sequence length="347" mass="36720">MSKKLLVPVLGMLGLTQVRHVAPVRRGAARGLVAEVYRQLERDFGVLAPPVALHAPAPEVLAACWLLLRETVIVEGAVDRLTKETIAAAVSRANTCPYCITVHDEMSQSLGRQAMLPGARAGRPDPRLDAIADWVTTPSPGRELPFPPAHTPEIVGSAVLMHYLNRVVNVLLYSIPLPPGVPRQALGPVMKVLGRLIVGQARRPHPAGHSLGLLPAAEPPADLWWTAPNPNVAAAFGAAVAAVEAAATRSVPAPVRELVRRELDAWDGTARPLDPSWLAGPVAGLAEADRPAGRLAMLVAFAAYRVDQPAVDAFRRTGATDADLVALCAWAALAASRRIGARLAGPR</sequence>
<dbReference type="EMBL" id="JBCGDC010000059">
    <property type="protein sequence ID" value="MFB6395422.1"/>
    <property type="molecule type" value="Genomic_DNA"/>
</dbReference>
<dbReference type="Proteomes" id="UP001582793">
    <property type="component" value="Unassembled WGS sequence"/>
</dbReference>
<evidence type="ECO:0000313" key="2">
    <source>
        <dbReference type="EMBL" id="MFB6395422.1"/>
    </source>
</evidence>
<evidence type="ECO:0000313" key="3">
    <source>
        <dbReference type="Proteomes" id="UP001582793"/>
    </source>
</evidence>
<accession>A0ABV5CTT3</accession>
<dbReference type="InterPro" id="IPR004675">
    <property type="entry name" value="AhpD_core"/>
</dbReference>
<dbReference type="InterPro" id="IPR029032">
    <property type="entry name" value="AhpD-like"/>
</dbReference>
<evidence type="ECO:0000259" key="1">
    <source>
        <dbReference type="Pfam" id="PF02627"/>
    </source>
</evidence>
<proteinExistence type="predicted"/>
<gene>
    <name evidence="2" type="ORF">AAFH96_20245</name>
</gene>
<dbReference type="NCBIfam" id="TIGR00778">
    <property type="entry name" value="ahpD_dom"/>
    <property type="match status" value="1"/>
</dbReference>
<name>A0ABV5CTT3_9ACTN</name>
<feature type="domain" description="Carboxymuconolactone decarboxylase-like" evidence="1">
    <location>
        <begin position="59"/>
        <end position="103"/>
    </location>
</feature>
<comment type="caution">
    <text evidence="2">The sequence shown here is derived from an EMBL/GenBank/DDBJ whole genome shotgun (WGS) entry which is preliminary data.</text>
</comment>
<reference evidence="2 3" key="1">
    <citation type="submission" date="2024-04" db="EMBL/GenBank/DDBJ databases">
        <title>Polymorphospora sp. isolated from Baiyangdian Lake in Xiong'an New Area.</title>
        <authorList>
            <person name="Zhang X."/>
            <person name="Liu J."/>
        </authorList>
    </citation>
    <scope>NUCLEOTIDE SEQUENCE [LARGE SCALE GENOMIC DNA]</scope>
    <source>
        <strain evidence="2 3">2-325</strain>
    </source>
</reference>
<dbReference type="RefSeq" id="WP_375735228.1">
    <property type="nucleotide sequence ID" value="NZ_JBCGDC010000059.1"/>
</dbReference>